<name>A0A8T0FDG6_ARGBR</name>
<feature type="region of interest" description="Disordered" evidence="1">
    <location>
        <begin position="864"/>
        <end position="887"/>
    </location>
</feature>
<feature type="compositionally biased region" description="Gly residues" evidence="1">
    <location>
        <begin position="779"/>
        <end position="795"/>
    </location>
</feature>
<dbReference type="EMBL" id="JABXBU010000012">
    <property type="protein sequence ID" value="KAF8789166.1"/>
    <property type="molecule type" value="Genomic_DNA"/>
</dbReference>
<protein>
    <submittedName>
        <fullName evidence="2">Uncharacterized protein</fullName>
    </submittedName>
</protein>
<evidence type="ECO:0000313" key="2">
    <source>
        <dbReference type="EMBL" id="KAF8789166.1"/>
    </source>
</evidence>
<dbReference type="Gene3D" id="3.40.50.300">
    <property type="entry name" value="P-loop containing nucleotide triphosphate hydrolases"/>
    <property type="match status" value="1"/>
</dbReference>
<evidence type="ECO:0000313" key="3">
    <source>
        <dbReference type="Proteomes" id="UP000807504"/>
    </source>
</evidence>
<dbReference type="Proteomes" id="UP000807504">
    <property type="component" value="Unassembled WGS sequence"/>
</dbReference>
<keyword evidence="3" id="KW-1185">Reference proteome</keyword>
<organism evidence="2 3">
    <name type="scientific">Argiope bruennichi</name>
    <name type="common">Wasp spider</name>
    <name type="synonym">Aranea bruennichi</name>
    <dbReference type="NCBI Taxonomy" id="94029"/>
    <lineage>
        <taxon>Eukaryota</taxon>
        <taxon>Metazoa</taxon>
        <taxon>Ecdysozoa</taxon>
        <taxon>Arthropoda</taxon>
        <taxon>Chelicerata</taxon>
        <taxon>Arachnida</taxon>
        <taxon>Araneae</taxon>
        <taxon>Araneomorphae</taxon>
        <taxon>Entelegynae</taxon>
        <taxon>Araneoidea</taxon>
        <taxon>Araneidae</taxon>
        <taxon>Argiope</taxon>
    </lineage>
</organism>
<reference evidence="2" key="1">
    <citation type="journal article" date="2020" name="bioRxiv">
        <title>Chromosome-level reference genome of the European wasp spider Argiope bruennichi: a resource for studies on range expansion and evolutionary adaptation.</title>
        <authorList>
            <person name="Sheffer M.M."/>
            <person name="Hoppe A."/>
            <person name="Krehenwinkel H."/>
            <person name="Uhl G."/>
            <person name="Kuss A.W."/>
            <person name="Jensen L."/>
            <person name="Jensen C."/>
            <person name="Gillespie R.G."/>
            <person name="Hoff K.J."/>
            <person name="Prost S."/>
        </authorList>
    </citation>
    <scope>NUCLEOTIDE SEQUENCE</scope>
</reference>
<reference evidence="2" key="2">
    <citation type="submission" date="2020-06" db="EMBL/GenBank/DDBJ databases">
        <authorList>
            <person name="Sheffer M."/>
        </authorList>
    </citation>
    <scope>NUCLEOTIDE SEQUENCE</scope>
</reference>
<gene>
    <name evidence="2" type="ORF">HNY73_007130</name>
</gene>
<accession>A0A8T0FDG6</accession>
<feature type="region of interest" description="Disordered" evidence="1">
    <location>
        <begin position="705"/>
        <end position="735"/>
    </location>
</feature>
<proteinExistence type="predicted"/>
<comment type="caution">
    <text evidence="2">The sequence shown here is derived from an EMBL/GenBank/DDBJ whole genome shotgun (WGS) entry which is preliminary data.</text>
</comment>
<dbReference type="InterPro" id="IPR027417">
    <property type="entry name" value="P-loop_NTPase"/>
</dbReference>
<dbReference type="SUPFAM" id="SSF52540">
    <property type="entry name" value="P-loop containing nucleoside triphosphate hydrolases"/>
    <property type="match status" value="1"/>
</dbReference>
<sequence>MPVSENLDSSKDKETLIKKTFALLKSGEKEIQLHDHFKKVVLILGDTGNGKSKFTQWITGDGTKLIAKETEEDTGEYIIEDINGTASSTITSETVYPQLLVDTETNVPYYDCPGFNDTRDSSNDIATTYFIKKIVDFAESVKLIFVINYPSVRKGVDRHNFMKLVKHAADFIKNIEKFKNSIALIITKVDNLYVKQDNSFILVESNKVIVAVAKFLNEVRQDLKTKLQEDPSEDRELYEAAVQFISILLIRDRGQYARIGLFRRPDQPGPLSEISLLQDEKENVKRLIHKNLTFSEKEQKDFGYTVSEKCKNDIHYLVEEINGNVWSRLCKVKEEFKEYYCRLVNVIRSTLKSCITKTCFSADIRQAKELSTRLRDGVRPWDELFREVDVYLSSERKSLQEDIDAIASQILKQIESDFYQIAKALINQLDEKAKRLDMREIFEILNLCPDAILKVIEETKHAKSATELLKIIRDITRDIDVNLPKDSALNIVQQEKNLIFLKTISETEINFEPSTWRNQLESVAIHLNESKIWYTFLDDLYSKFSEYEIQNNREKYNVTNIDDWGEANKPQGIVVTKSNFDQFVENIAKYNIAASDNAKHVELTELRLEKLNQILDMTLKHTADIRFEEPSIFIRADYVIVREILTHVERYKKAALKSGVYRVLHIFALKTIFIDEDISLPGLELRIISPKWEILGTRTIHLDGIDGEPHSEDEAEDGIASGRKGKDGKPGMPGKPGGNFFGIGAFFVNAANLTVTVNGGNGGPGQHENARFRIFGSPGKIGGNGGDGGKGGRGGNPGNAFLYDLNKDSRITICANKGRNGVGGRGGRGGSGGKNGQEKTAELRLQPLGIFSGRRMTEWVRQVDEPTETRASAGKNGTDGENSRGLIIPEPSKAVSEPFKIINMYKRYAIENLKIPFKKVSVLQFIGLLNDNDKIESLYSVFGLIDEVLGLEDEYFKLRKQIDFVPFYQSILNRITKYKKRIEISENAKELSKVLKYLQTTVLSRIHFLRDKSQTNLIIDIGNYLDVLKKDIEVTKNLQTVFNKISLRSRFKTDFKNLIEKRIDEAKYFITKLILPEFDNISEQINDKIHLLIEETSRLQEKTKNQTQTMITKREELERTLAIRHAFSALKFVAKGIQFLGPVGEVVSSVIETVTSVGESLVPDNKDIHLGQISSAMPDLDAIENELKAFKKQTLRCFNKVAEEVLKETEEHPDLLHDIRKKIENIQNPNNDEGVGFQEVKALEDELKQELKKEEEMLECQPDNQTSLQVIRKLKNLIQFNSIMLFFQSESDRAKIEKISNAVQLAEDKLHCLKLYEERIYSSITPMLNVVENSLYNIGSKLDSKSLVTLDITKWHVQRTLKNVQLHIQALTRGFKAESAIVRCVDMLQEVMNILISIYDRIQHYQEQQTLADYIADISSDAVCNMISATVKRQRPCTDWTLQ</sequence>
<feature type="region of interest" description="Disordered" evidence="1">
    <location>
        <begin position="776"/>
        <end position="795"/>
    </location>
</feature>
<evidence type="ECO:0000256" key="1">
    <source>
        <dbReference type="SAM" id="MobiDB-lite"/>
    </source>
</evidence>